<evidence type="ECO:0000313" key="1">
    <source>
        <dbReference type="EMBL" id="AIA83480.1"/>
    </source>
</evidence>
<organism evidence="1">
    <name type="scientific">uncultured Azospirillum sp</name>
    <dbReference type="NCBI Taxonomy" id="114712"/>
    <lineage>
        <taxon>Bacteria</taxon>
        <taxon>Pseudomonadati</taxon>
        <taxon>Pseudomonadota</taxon>
        <taxon>Alphaproteobacteria</taxon>
        <taxon>Rhodospirillales</taxon>
        <taxon>Azospirillaceae</taxon>
        <taxon>Azospirillum</taxon>
        <taxon>environmental samples</taxon>
    </lineage>
</organism>
<name>A0A060BRS4_9PROT</name>
<dbReference type="AlphaFoldDB" id="A0A060BRS4"/>
<proteinExistence type="predicted"/>
<dbReference type="Gene3D" id="1.50.10.20">
    <property type="match status" value="1"/>
</dbReference>
<sequence>MFGDKDQTIHDDVNGISIGRRNGYSWWIASPQKALDAFAQWAKAHP</sequence>
<reference evidence="1" key="1">
    <citation type="journal article" date="2013" name="Environ. Microbiol.">
        <title>Seasonally variable intestinal metagenomes of the red palm weevil (Rhynchophorus ferrugineus).</title>
        <authorList>
            <person name="Jia S."/>
            <person name="Zhang X."/>
            <person name="Zhang G."/>
            <person name="Yin A."/>
            <person name="Zhang S."/>
            <person name="Li F."/>
            <person name="Wang L."/>
            <person name="Zhao D."/>
            <person name="Yun Q."/>
            <person name="Tala"/>
            <person name="Wang J."/>
            <person name="Sun G."/>
            <person name="Baabdullah M."/>
            <person name="Yu X."/>
            <person name="Hu S."/>
            <person name="Al-Mssallem I.S."/>
            <person name="Yu J."/>
        </authorList>
    </citation>
    <scope>NUCLEOTIDE SEQUENCE</scope>
</reference>
<protein>
    <submittedName>
        <fullName evidence="1">CAZy families PL10 protein</fullName>
    </submittedName>
</protein>
<dbReference type="EMBL" id="KF116237">
    <property type="protein sequence ID" value="AIA83480.1"/>
    <property type="molecule type" value="Genomic_DNA"/>
</dbReference>
<accession>A0A060BRS4</accession>